<evidence type="ECO:0000313" key="3">
    <source>
        <dbReference type="Proteomes" id="UP001198893"/>
    </source>
</evidence>
<dbReference type="InterPro" id="IPR024300">
    <property type="entry name" value="SipL_SPOCS_dom"/>
</dbReference>
<dbReference type="InterPro" id="IPR036779">
    <property type="entry name" value="LysM_dom_sf"/>
</dbReference>
<dbReference type="CDD" id="cd00118">
    <property type="entry name" value="LysM"/>
    <property type="match status" value="1"/>
</dbReference>
<comment type="caution">
    <text evidence="2">The sequence shown here is derived from an EMBL/GenBank/DDBJ whole genome shotgun (WGS) entry which is preliminary data.</text>
</comment>
<dbReference type="SMART" id="SM00257">
    <property type="entry name" value="LysM"/>
    <property type="match status" value="1"/>
</dbReference>
<feature type="domain" description="LysM" evidence="1">
    <location>
        <begin position="471"/>
        <end position="514"/>
    </location>
</feature>
<dbReference type="EMBL" id="JAJEQW010000006">
    <property type="protein sequence ID" value="MCC2242085.1"/>
    <property type="molecule type" value="Genomic_DNA"/>
</dbReference>
<name>A0AAW4WIY6_9FIRM</name>
<proteinExistence type="predicted"/>
<dbReference type="RefSeq" id="WP_117698852.1">
    <property type="nucleotide sequence ID" value="NZ_JAJEQW010000006.1"/>
</dbReference>
<sequence length="519" mass="60200">MEIKKQNIHMNYEKASAMSQITLDDDYNLPDYRPDIVKVLKEKGEIRFDEIQVKEGRIYVKGNLIFHVLYRSDMEEHKLDCLRGQIPFEETISMDGVNELDPVDVTAELEDINIGIINSRKLSVRALVMLKAEMRMRKETELITGVAMEHPLEILQNRHNILELETCKKDNYRLKQEIELPQSKPDVEQILWKSVQLRGVETRLREEKIQLTGEIRLFLLYYAQKEERRLEWLEETIPLNGELACEGCSEEKIYRIQVTPASVEVEVRPDYDGEDRKISLDMTLELDICIWKETEADVVEDVYSLREEMTPAYEEVTMSRLLAKNYAKCRLTDHMNLKKNQENILQICSCEGMAFIDHVEPQADGLKVEGSLNVEILYVTTDDAMPIGTCRETFPFEQLIEVPEMTDDMNYELEAGIEQLSAILLDNTQIEVKAVLNLNLIAFSQENIQKMDEIRITERDMEELQRQPGITGYIVREGDSLWKIAKANHTTISQLMETNDLKSEEIQKGDKLLIVKMVS</sequence>
<dbReference type="InterPro" id="IPR018392">
    <property type="entry name" value="LysM"/>
</dbReference>
<organism evidence="2 3">
    <name type="scientific">Roseburia amylophila</name>
    <dbReference type="NCBI Taxonomy" id="2981794"/>
    <lineage>
        <taxon>Bacteria</taxon>
        <taxon>Bacillati</taxon>
        <taxon>Bacillota</taxon>
        <taxon>Clostridia</taxon>
        <taxon>Lachnospirales</taxon>
        <taxon>Lachnospiraceae</taxon>
        <taxon>Roseburia</taxon>
    </lineage>
</organism>
<evidence type="ECO:0000313" key="2">
    <source>
        <dbReference type="EMBL" id="MCC2242085.1"/>
    </source>
</evidence>
<dbReference type="AlphaFoldDB" id="A0AAW4WIY6"/>
<dbReference type="Pfam" id="PF12673">
    <property type="entry name" value="SipL"/>
    <property type="match status" value="3"/>
</dbReference>
<evidence type="ECO:0000259" key="1">
    <source>
        <dbReference type="PROSITE" id="PS51782"/>
    </source>
</evidence>
<dbReference type="SUPFAM" id="SSF54106">
    <property type="entry name" value="LysM domain"/>
    <property type="match status" value="1"/>
</dbReference>
<protein>
    <submittedName>
        <fullName evidence="2">DUF3794 domain-containing protein</fullName>
    </submittedName>
</protein>
<dbReference type="Pfam" id="PF01476">
    <property type="entry name" value="LysM"/>
    <property type="match status" value="1"/>
</dbReference>
<dbReference type="Proteomes" id="UP001198893">
    <property type="component" value="Unassembled WGS sequence"/>
</dbReference>
<gene>
    <name evidence="2" type="ORF">LKD47_07195</name>
</gene>
<reference evidence="2" key="1">
    <citation type="submission" date="2021-10" db="EMBL/GenBank/DDBJ databases">
        <title>Anaerobic single-cell dispensing facilitates the cultivation of human gut bacteria.</title>
        <authorList>
            <person name="Afrizal A."/>
        </authorList>
    </citation>
    <scope>NUCLEOTIDE SEQUENCE</scope>
    <source>
        <strain evidence="2">CLA-AA-H204</strain>
    </source>
</reference>
<dbReference type="PROSITE" id="PS51782">
    <property type="entry name" value="LYSM"/>
    <property type="match status" value="1"/>
</dbReference>
<accession>A0AAW4WIY6</accession>
<dbReference type="Gene3D" id="3.10.350.10">
    <property type="entry name" value="LysM domain"/>
    <property type="match status" value="1"/>
</dbReference>